<organism evidence="2 3">
    <name type="scientific">Hypocrea virens (strain Gv29-8 / FGSC 10586)</name>
    <name type="common">Gliocladium virens</name>
    <name type="synonym">Trichoderma virens</name>
    <dbReference type="NCBI Taxonomy" id="413071"/>
    <lineage>
        <taxon>Eukaryota</taxon>
        <taxon>Fungi</taxon>
        <taxon>Dikarya</taxon>
        <taxon>Ascomycota</taxon>
        <taxon>Pezizomycotina</taxon>
        <taxon>Sordariomycetes</taxon>
        <taxon>Hypocreomycetidae</taxon>
        <taxon>Hypocreales</taxon>
        <taxon>Hypocreaceae</taxon>
        <taxon>Trichoderma</taxon>
    </lineage>
</organism>
<proteinExistence type="predicted"/>
<dbReference type="EMBL" id="ABDF02000071">
    <property type="protein sequence ID" value="EHK21395.1"/>
    <property type="molecule type" value="Genomic_DNA"/>
</dbReference>
<dbReference type="InParanoid" id="G9MVS0"/>
<evidence type="ECO:0000313" key="3">
    <source>
        <dbReference type="Proteomes" id="UP000007115"/>
    </source>
</evidence>
<evidence type="ECO:0000313" key="2">
    <source>
        <dbReference type="EMBL" id="EHK21395.1"/>
    </source>
</evidence>
<dbReference type="Proteomes" id="UP000007115">
    <property type="component" value="Unassembled WGS sequence"/>
</dbReference>
<accession>G9MVS0</accession>
<comment type="caution">
    <text evidence="2">The sequence shown here is derived from an EMBL/GenBank/DDBJ whole genome shotgun (WGS) entry which is preliminary data.</text>
</comment>
<feature type="non-terminal residue" evidence="2">
    <location>
        <position position="377"/>
    </location>
</feature>
<evidence type="ECO:0000256" key="1">
    <source>
        <dbReference type="SAM" id="MobiDB-lite"/>
    </source>
</evidence>
<keyword evidence="3" id="KW-1185">Reference proteome</keyword>
<feature type="compositionally biased region" description="Low complexity" evidence="1">
    <location>
        <begin position="124"/>
        <end position="140"/>
    </location>
</feature>
<feature type="region of interest" description="Disordered" evidence="1">
    <location>
        <begin position="310"/>
        <end position="377"/>
    </location>
</feature>
<dbReference type="HOGENOM" id="CLU_734804_0_0_1"/>
<feature type="compositionally biased region" description="Polar residues" evidence="1">
    <location>
        <begin position="1"/>
        <end position="19"/>
    </location>
</feature>
<dbReference type="GeneID" id="25798265"/>
<protein>
    <submittedName>
        <fullName evidence="2">Uncharacterized protein</fullName>
    </submittedName>
</protein>
<dbReference type="VEuPathDB" id="FungiDB:TRIVIDRAFT_81551"/>
<name>G9MVS0_HYPVG</name>
<reference evidence="2 3" key="1">
    <citation type="journal article" date="2011" name="Genome Biol.">
        <title>Comparative genome sequence analysis underscores mycoparasitism as the ancestral life style of Trichoderma.</title>
        <authorList>
            <person name="Kubicek C.P."/>
            <person name="Herrera-Estrella A."/>
            <person name="Seidl-Seiboth V."/>
            <person name="Martinez D.A."/>
            <person name="Druzhinina I.S."/>
            <person name="Thon M."/>
            <person name="Zeilinger S."/>
            <person name="Casas-Flores S."/>
            <person name="Horwitz B.A."/>
            <person name="Mukherjee P.K."/>
            <person name="Mukherjee M."/>
            <person name="Kredics L."/>
            <person name="Alcaraz L.D."/>
            <person name="Aerts A."/>
            <person name="Antal Z."/>
            <person name="Atanasova L."/>
            <person name="Cervantes-Badillo M.G."/>
            <person name="Challacombe J."/>
            <person name="Chertkov O."/>
            <person name="McCluskey K."/>
            <person name="Coulpier F."/>
            <person name="Deshpande N."/>
            <person name="von Doehren H."/>
            <person name="Ebbole D.J."/>
            <person name="Esquivel-Naranjo E.U."/>
            <person name="Fekete E."/>
            <person name="Flipphi M."/>
            <person name="Glaser F."/>
            <person name="Gomez-Rodriguez E.Y."/>
            <person name="Gruber S."/>
            <person name="Han C."/>
            <person name="Henrissat B."/>
            <person name="Hermosa R."/>
            <person name="Hernandez-Onate M."/>
            <person name="Karaffa L."/>
            <person name="Kosti I."/>
            <person name="Le Crom S."/>
            <person name="Lindquist E."/>
            <person name="Lucas S."/>
            <person name="Luebeck M."/>
            <person name="Luebeck P.S."/>
            <person name="Margeot A."/>
            <person name="Metz B."/>
            <person name="Misra M."/>
            <person name="Nevalainen H."/>
            <person name="Omann M."/>
            <person name="Packer N."/>
            <person name="Perrone G."/>
            <person name="Uresti-Rivera E.E."/>
            <person name="Salamov A."/>
            <person name="Schmoll M."/>
            <person name="Seiboth B."/>
            <person name="Shapiro H."/>
            <person name="Sukno S."/>
            <person name="Tamayo-Ramos J.A."/>
            <person name="Tisch D."/>
            <person name="Wiest A."/>
            <person name="Wilkinson H.H."/>
            <person name="Zhang M."/>
            <person name="Coutinho P.M."/>
            <person name="Kenerley C.M."/>
            <person name="Monte E."/>
            <person name="Baker S.E."/>
            <person name="Grigoriev I.V."/>
        </authorList>
    </citation>
    <scope>NUCLEOTIDE SEQUENCE [LARGE SCALE GENOMIC DNA]</scope>
    <source>
        <strain evidence="3">Gv29-8 / FGSC 10586</strain>
    </source>
</reference>
<feature type="region of interest" description="Disordered" evidence="1">
    <location>
        <begin position="118"/>
        <end position="146"/>
    </location>
</feature>
<feature type="region of interest" description="Disordered" evidence="1">
    <location>
        <begin position="1"/>
        <end position="25"/>
    </location>
</feature>
<gene>
    <name evidence="2" type="ORF">TRIVIDRAFT_81551</name>
</gene>
<feature type="compositionally biased region" description="Polar residues" evidence="1">
    <location>
        <begin position="333"/>
        <end position="348"/>
    </location>
</feature>
<dbReference type="RefSeq" id="XP_013955591.1">
    <property type="nucleotide sequence ID" value="XM_014100116.1"/>
</dbReference>
<dbReference type="AlphaFoldDB" id="G9MVS0"/>
<sequence>MPLPSSEASNEQRTGTCEQGTDRQTDRIEALPQSSSPICTMHDRHARGTAQLAQSKVGVQPCNLGSFPPQPPSPLCSIMPPRPNTPIASPEPPTFRPHSPTFSQQRELQVATRPNAALPDRATPSVSQPFFSPPSSSSSSAQKLACRCGKLEPRTQTRLLIRPPRTHPMPKADTSLLGAIGRITGNTGGFSGTKKLLLVSRSKLRCAVRGTSTSRARRGTEQIYGTHRYPHPARTPRRGTSTLQYYEYYTPVNRYEVLPASSFPPSLSQISSALLHSSISLPRALPLSPLSLLPTPFGAAEKNRNRQLAGRNVFAPGQTTSNPRERRCLNRLPSGSGSLRLPTPSSLRNGKRRETVGQGEAVQGPSQLPFAEAASPK</sequence>